<sequence>MPFKRKELSLMSVDKLMHLYNCTGSFKEKEKRRLIKDFLGKAVGRKACVNIRKRITVWVRYTKVVKKSGIRSTLITNIESCALHPAIVGILKRKSRVVWKRNRNVAEILCNYKQLSKKPELSCTCKHYNLPGVKGHVLMKIADIPRLPALVLNGKNVVRPKLETTEEEVSSSLRIALTSVLGNQLGKQLSNLQIDRCISLKQNGDCSAGEGLVYGVKSSSRIC</sequence>
<reference evidence="1 2" key="1">
    <citation type="journal article" date="2018" name="Cell">
        <title>The Chara Genome: Secondary Complexity and Implications for Plant Terrestrialization.</title>
        <authorList>
            <person name="Nishiyama T."/>
            <person name="Sakayama H."/>
            <person name="Vries J.D."/>
            <person name="Buschmann H."/>
            <person name="Saint-Marcoux D."/>
            <person name="Ullrich K.K."/>
            <person name="Haas F.B."/>
            <person name="Vanderstraeten L."/>
            <person name="Becker D."/>
            <person name="Lang D."/>
            <person name="Vosolsobe S."/>
            <person name="Rombauts S."/>
            <person name="Wilhelmsson P.K.I."/>
            <person name="Janitza P."/>
            <person name="Kern R."/>
            <person name="Heyl A."/>
            <person name="Rumpler F."/>
            <person name="Villalobos L.I.A.C."/>
            <person name="Clay J.M."/>
            <person name="Skokan R."/>
            <person name="Toyoda A."/>
            <person name="Suzuki Y."/>
            <person name="Kagoshima H."/>
            <person name="Schijlen E."/>
            <person name="Tajeshwar N."/>
            <person name="Catarino B."/>
            <person name="Hetherington A.J."/>
            <person name="Saltykova A."/>
            <person name="Bonnot C."/>
            <person name="Breuninger H."/>
            <person name="Symeonidi A."/>
            <person name="Radhakrishnan G.V."/>
            <person name="Van Nieuwerburgh F."/>
            <person name="Deforce D."/>
            <person name="Chang C."/>
            <person name="Karol K.G."/>
            <person name="Hedrich R."/>
            <person name="Ulvskov P."/>
            <person name="Glockner G."/>
            <person name="Delwiche C.F."/>
            <person name="Petrasek J."/>
            <person name="Van de Peer Y."/>
            <person name="Friml J."/>
            <person name="Beilby M."/>
            <person name="Dolan L."/>
            <person name="Kohara Y."/>
            <person name="Sugano S."/>
            <person name="Fujiyama A."/>
            <person name="Delaux P.-M."/>
            <person name="Quint M."/>
            <person name="TheiBen G."/>
            <person name="Hagemann M."/>
            <person name="Harholt J."/>
            <person name="Dunand C."/>
            <person name="Zachgo S."/>
            <person name="Langdale J."/>
            <person name="Maumus F."/>
            <person name="Straeten D.V.D."/>
            <person name="Gould S.B."/>
            <person name="Rensing S.A."/>
        </authorList>
    </citation>
    <scope>NUCLEOTIDE SEQUENCE [LARGE SCALE GENOMIC DNA]</scope>
    <source>
        <strain evidence="1 2">S276</strain>
    </source>
</reference>
<dbReference type="Proteomes" id="UP000265515">
    <property type="component" value="Unassembled WGS sequence"/>
</dbReference>
<dbReference type="EMBL" id="BFEA01000335">
    <property type="protein sequence ID" value="GBG80052.1"/>
    <property type="molecule type" value="Genomic_DNA"/>
</dbReference>
<evidence type="ECO:0000313" key="1">
    <source>
        <dbReference type="EMBL" id="GBG80052.1"/>
    </source>
</evidence>
<protein>
    <submittedName>
        <fullName evidence="1">Uncharacterized protein</fullName>
    </submittedName>
</protein>
<proteinExistence type="predicted"/>
<gene>
    <name evidence="1" type="ORF">CBR_g30418</name>
</gene>
<dbReference type="Gramene" id="GBG80052">
    <property type="protein sequence ID" value="GBG80052"/>
    <property type="gene ID" value="CBR_g30418"/>
</dbReference>
<name>A0A388LCY8_CHABU</name>
<dbReference type="AlphaFoldDB" id="A0A388LCY8"/>
<evidence type="ECO:0000313" key="2">
    <source>
        <dbReference type="Proteomes" id="UP000265515"/>
    </source>
</evidence>
<accession>A0A388LCY8</accession>
<organism evidence="1 2">
    <name type="scientific">Chara braunii</name>
    <name type="common">Braun's stonewort</name>
    <dbReference type="NCBI Taxonomy" id="69332"/>
    <lineage>
        <taxon>Eukaryota</taxon>
        <taxon>Viridiplantae</taxon>
        <taxon>Streptophyta</taxon>
        <taxon>Charophyceae</taxon>
        <taxon>Charales</taxon>
        <taxon>Characeae</taxon>
        <taxon>Chara</taxon>
    </lineage>
</organism>
<comment type="caution">
    <text evidence="1">The sequence shown here is derived from an EMBL/GenBank/DDBJ whole genome shotgun (WGS) entry which is preliminary data.</text>
</comment>
<keyword evidence="2" id="KW-1185">Reference proteome</keyword>